<dbReference type="GO" id="GO:0051287">
    <property type="term" value="F:NAD binding"/>
    <property type="evidence" value="ECO:0007669"/>
    <property type="project" value="InterPro"/>
</dbReference>
<keyword evidence="1" id="KW-0560">Oxidoreductase</keyword>
<feature type="domain" description="D-isomer specific 2-hydroxyacid dehydrogenase NAD-binding" evidence="3">
    <location>
        <begin position="97"/>
        <end position="268"/>
    </location>
</feature>
<dbReference type="RefSeq" id="WP_028094381.1">
    <property type="nucleotide sequence ID" value="NZ_BNAP01000016.1"/>
</dbReference>
<dbReference type="EMBL" id="BNAP01000016">
    <property type="protein sequence ID" value="GHG96077.1"/>
    <property type="molecule type" value="Genomic_DNA"/>
</dbReference>
<evidence type="ECO:0000256" key="1">
    <source>
        <dbReference type="ARBA" id="ARBA00023002"/>
    </source>
</evidence>
<keyword evidence="2" id="KW-0520">NAD</keyword>
<evidence type="ECO:0000313" key="4">
    <source>
        <dbReference type="EMBL" id="GHG96077.1"/>
    </source>
</evidence>
<evidence type="ECO:0000313" key="5">
    <source>
        <dbReference type="Proteomes" id="UP000611500"/>
    </source>
</evidence>
<gene>
    <name evidence="4" type="ORF">GCM10010961_30190</name>
</gene>
<accession>A0A8J3HAC5</accession>
<sequence>MALLLQTFPERAAIWSRVFSEAGEPLVCGADQVSDPAAVRYLACWVPPPDLTIYPNLEVVISVGAGVDQMPKMPEGVRLCRTLAPGIEEMVRDWVVMATLMLYRAMPVYLEQATRGQWQTHGVPLARNGRVGIMGMGRIGQLAAETLTGLGFQVSGWSRSGAPAGGVEMFSAEELDRFLGQSDVLICLLPLTGETRGMLNANLFAKLPEGAHLVHAGRGAQLHMPALRAALDTGRLASAMLDVTEPEPLPQDHWAWADPRVIITPHVAANTDHREGAEHALRVVRAARAGQPLPGLVDQARGY</sequence>
<reference evidence="4" key="2">
    <citation type="submission" date="2020-09" db="EMBL/GenBank/DDBJ databases">
        <authorList>
            <person name="Sun Q."/>
            <person name="Zhou Y."/>
        </authorList>
    </citation>
    <scope>NUCLEOTIDE SEQUENCE</scope>
    <source>
        <strain evidence="4">CGMCC 1.7081</strain>
    </source>
</reference>
<name>A0A8J3HAC5_9RHOB</name>
<dbReference type="InterPro" id="IPR036291">
    <property type="entry name" value="NAD(P)-bd_dom_sf"/>
</dbReference>
<evidence type="ECO:0000259" key="3">
    <source>
        <dbReference type="Pfam" id="PF02826"/>
    </source>
</evidence>
<dbReference type="InterPro" id="IPR006140">
    <property type="entry name" value="D-isomer_DH_NAD-bd"/>
</dbReference>
<dbReference type="Proteomes" id="UP000611500">
    <property type="component" value="Unassembled WGS sequence"/>
</dbReference>
<dbReference type="Gene3D" id="3.40.50.720">
    <property type="entry name" value="NAD(P)-binding Rossmann-like Domain"/>
    <property type="match status" value="2"/>
</dbReference>
<protein>
    <submittedName>
        <fullName evidence="4">Glyoxylate/hydroxypyruvate reductase A</fullName>
    </submittedName>
</protein>
<evidence type="ECO:0000256" key="2">
    <source>
        <dbReference type="ARBA" id="ARBA00023027"/>
    </source>
</evidence>
<dbReference type="Pfam" id="PF02826">
    <property type="entry name" value="2-Hacid_dh_C"/>
    <property type="match status" value="1"/>
</dbReference>
<dbReference type="AlphaFoldDB" id="A0A8J3HAC5"/>
<dbReference type="GO" id="GO:0016491">
    <property type="term" value="F:oxidoreductase activity"/>
    <property type="evidence" value="ECO:0007669"/>
    <property type="project" value="UniProtKB-KW"/>
</dbReference>
<keyword evidence="5" id="KW-1185">Reference proteome</keyword>
<dbReference type="PANTHER" id="PTHR43333">
    <property type="entry name" value="2-HACID_DH_C DOMAIN-CONTAINING PROTEIN"/>
    <property type="match status" value="1"/>
</dbReference>
<proteinExistence type="predicted"/>
<dbReference type="SUPFAM" id="SSF51735">
    <property type="entry name" value="NAD(P)-binding Rossmann-fold domains"/>
    <property type="match status" value="1"/>
</dbReference>
<dbReference type="CDD" id="cd12164">
    <property type="entry name" value="GDH_like_2"/>
    <property type="match status" value="1"/>
</dbReference>
<comment type="caution">
    <text evidence="4">The sequence shown here is derived from an EMBL/GenBank/DDBJ whole genome shotgun (WGS) entry which is preliminary data.</text>
</comment>
<dbReference type="PANTHER" id="PTHR43333:SF1">
    <property type="entry name" value="D-ISOMER SPECIFIC 2-HYDROXYACID DEHYDROGENASE NAD-BINDING DOMAIN-CONTAINING PROTEIN"/>
    <property type="match status" value="1"/>
</dbReference>
<organism evidence="4 5">
    <name type="scientific">Pseudodonghicola xiamenensis</name>
    <dbReference type="NCBI Taxonomy" id="337702"/>
    <lineage>
        <taxon>Bacteria</taxon>
        <taxon>Pseudomonadati</taxon>
        <taxon>Pseudomonadota</taxon>
        <taxon>Alphaproteobacteria</taxon>
        <taxon>Rhodobacterales</taxon>
        <taxon>Paracoccaceae</taxon>
        <taxon>Pseudodonghicola</taxon>
    </lineage>
</organism>
<reference evidence="4" key="1">
    <citation type="journal article" date="2014" name="Int. J. Syst. Evol. Microbiol.">
        <title>Complete genome sequence of Corynebacterium casei LMG S-19264T (=DSM 44701T), isolated from a smear-ripened cheese.</title>
        <authorList>
            <consortium name="US DOE Joint Genome Institute (JGI-PGF)"/>
            <person name="Walter F."/>
            <person name="Albersmeier A."/>
            <person name="Kalinowski J."/>
            <person name="Ruckert C."/>
        </authorList>
    </citation>
    <scope>NUCLEOTIDE SEQUENCE</scope>
    <source>
        <strain evidence="4">CGMCC 1.7081</strain>
    </source>
</reference>